<evidence type="ECO:0000256" key="3">
    <source>
        <dbReference type="ARBA" id="ARBA00037722"/>
    </source>
</evidence>
<feature type="domain" description="EF-hand" evidence="5">
    <location>
        <begin position="103"/>
        <end position="138"/>
    </location>
</feature>
<dbReference type="SUPFAM" id="SSF47473">
    <property type="entry name" value="EF-hand"/>
    <property type="match status" value="1"/>
</dbReference>
<dbReference type="SMART" id="SM00054">
    <property type="entry name" value="EFh"/>
    <property type="match status" value="4"/>
</dbReference>
<feature type="domain" description="EF-hand" evidence="5">
    <location>
        <begin position="139"/>
        <end position="174"/>
    </location>
</feature>
<proteinExistence type="predicted"/>
<reference evidence="6 7" key="1">
    <citation type="journal article" date="2018" name="Nat. Ecol. Evol.">
        <title>Genomic signatures of mitonuclear coevolution across populations of Tigriopus californicus.</title>
        <authorList>
            <person name="Barreto F.S."/>
            <person name="Watson E.T."/>
            <person name="Lima T.G."/>
            <person name="Willett C.S."/>
            <person name="Edmands S."/>
            <person name="Li W."/>
            <person name="Burton R.S."/>
        </authorList>
    </citation>
    <scope>NUCLEOTIDE SEQUENCE [LARGE SCALE GENOMIC DNA]</scope>
    <source>
        <strain evidence="6 7">San Diego</strain>
    </source>
</reference>
<evidence type="ECO:0000313" key="7">
    <source>
        <dbReference type="Proteomes" id="UP000318571"/>
    </source>
</evidence>
<dbReference type="GO" id="GO:0016460">
    <property type="term" value="C:myosin II complex"/>
    <property type="evidence" value="ECO:0007669"/>
    <property type="project" value="TreeGrafter"/>
</dbReference>
<accession>A0A553PK63</accession>
<dbReference type="PROSITE" id="PS00018">
    <property type="entry name" value="EF_HAND_1"/>
    <property type="match status" value="2"/>
</dbReference>
<dbReference type="Gene3D" id="1.10.238.10">
    <property type="entry name" value="EF-hand"/>
    <property type="match status" value="3"/>
</dbReference>
<feature type="compositionally biased region" description="Basic and acidic residues" evidence="4">
    <location>
        <begin position="10"/>
        <end position="19"/>
    </location>
</feature>
<feature type="compositionally biased region" description="Acidic residues" evidence="4">
    <location>
        <begin position="67"/>
        <end position="78"/>
    </location>
</feature>
<dbReference type="Pfam" id="PF13499">
    <property type="entry name" value="EF-hand_7"/>
    <property type="match status" value="2"/>
</dbReference>
<dbReference type="PANTHER" id="PTHR23048:SF59">
    <property type="entry name" value="EF-HAND SUPERFAMILY PROTEIN"/>
    <property type="match status" value="1"/>
</dbReference>
<dbReference type="InterPro" id="IPR018247">
    <property type="entry name" value="EF_Hand_1_Ca_BS"/>
</dbReference>
<evidence type="ECO:0000256" key="2">
    <source>
        <dbReference type="ARBA" id="ARBA00022837"/>
    </source>
</evidence>
<dbReference type="Proteomes" id="UP000318571">
    <property type="component" value="Chromosome 11"/>
</dbReference>
<dbReference type="PANTHER" id="PTHR23048">
    <property type="entry name" value="MYOSIN LIGHT CHAIN 1, 3"/>
    <property type="match status" value="1"/>
</dbReference>
<organism evidence="6 7">
    <name type="scientific">Tigriopus californicus</name>
    <name type="common">Marine copepod</name>
    <dbReference type="NCBI Taxonomy" id="6832"/>
    <lineage>
        <taxon>Eukaryota</taxon>
        <taxon>Metazoa</taxon>
        <taxon>Ecdysozoa</taxon>
        <taxon>Arthropoda</taxon>
        <taxon>Crustacea</taxon>
        <taxon>Multicrustacea</taxon>
        <taxon>Hexanauplia</taxon>
        <taxon>Copepoda</taxon>
        <taxon>Harpacticoida</taxon>
        <taxon>Harpacticidae</taxon>
        <taxon>Tigriopus</taxon>
    </lineage>
</organism>
<keyword evidence="7" id="KW-1185">Reference proteome</keyword>
<feature type="domain" description="EF-hand" evidence="5">
    <location>
        <begin position="210"/>
        <end position="245"/>
    </location>
</feature>
<dbReference type="AlphaFoldDB" id="A0A553PK63"/>
<evidence type="ECO:0000256" key="1">
    <source>
        <dbReference type="ARBA" id="ARBA00022737"/>
    </source>
</evidence>
<comment type="caution">
    <text evidence="6">The sequence shown here is derived from an EMBL/GenBank/DDBJ whole genome shotgun (WGS) entry which is preliminary data.</text>
</comment>
<protein>
    <recommendedName>
        <fullName evidence="5">EF-hand domain-containing protein</fullName>
    </recommendedName>
</protein>
<dbReference type="PROSITE" id="PS50222">
    <property type="entry name" value="EF_HAND_2"/>
    <property type="match status" value="3"/>
</dbReference>
<evidence type="ECO:0000256" key="4">
    <source>
        <dbReference type="SAM" id="MobiDB-lite"/>
    </source>
</evidence>
<evidence type="ECO:0000313" key="6">
    <source>
        <dbReference type="EMBL" id="TRY78078.1"/>
    </source>
</evidence>
<feature type="region of interest" description="Disordered" evidence="4">
    <location>
        <begin position="1"/>
        <end position="108"/>
    </location>
</feature>
<evidence type="ECO:0000259" key="5">
    <source>
        <dbReference type="PROSITE" id="PS50222"/>
    </source>
</evidence>
<dbReference type="InterPro" id="IPR011992">
    <property type="entry name" value="EF-hand-dom_pair"/>
</dbReference>
<keyword evidence="1" id="KW-0677">Repeat</keyword>
<dbReference type="STRING" id="6832.A0A553PK63"/>
<dbReference type="OMA" id="EFIAMFC"/>
<sequence length="248" mass="27241">MSDTEATKSVPDEDAKSNLEEDLVEPPLDELAVIVDPGATPDNKEEEEEAATADIAETEAEAKNPPDEDADEAEANAEDAEKADNTPAEAEAETEAKPEEAATENPLFRKAFSMFDLDESGEISAGEFGTVMRALGENPTDEDIEELLKSVDRDLDGKLSYDEFQTLMQKRMESRDELPEDELFRRAFRVFDKDGSGKLNVVTSYGQMKLSVEDADEMLASADADGDDMVDYEEFIAMFCSGPVEVEP</sequence>
<dbReference type="EMBL" id="VCGU01000003">
    <property type="protein sequence ID" value="TRY78078.1"/>
    <property type="molecule type" value="Genomic_DNA"/>
</dbReference>
<dbReference type="CDD" id="cd00051">
    <property type="entry name" value="EFh"/>
    <property type="match status" value="1"/>
</dbReference>
<dbReference type="FunFam" id="1.10.238.10:FF:000178">
    <property type="entry name" value="Calmodulin-2 A"/>
    <property type="match status" value="1"/>
</dbReference>
<feature type="compositionally biased region" description="Acidic residues" evidence="4">
    <location>
        <begin position="44"/>
        <end position="59"/>
    </location>
</feature>
<dbReference type="GO" id="GO:0005509">
    <property type="term" value="F:calcium ion binding"/>
    <property type="evidence" value="ECO:0007669"/>
    <property type="project" value="InterPro"/>
</dbReference>
<name>A0A553PK63_TIGCA</name>
<keyword evidence="2" id="KW-0106">Calcium</keyword>
<dbReference type="InterPro" id="IPR050230">
    <property type="entry name" value="CALM/Myosin/TropC-like"/>
</dbReference>
<dbReference type="InterPro" id="IPR002048">
    <property type="entry name" value="EF_hand_dom"/>
</dbReference>
<gene>
    <name evidence="6" type="ORF">TCAL_10412</name>
</gene>
<comment type="function">
    <text evidence="3">Troponin is the central regulatory protein of striated muscle contraction. Tn consists of three components: Tn-I which is the inhibitor of actomyosin ATPase, Tn-T which contains the binding site for tropomyosin and Tn-C. The binding of calcium to Tn-C abolishes the inhibitory action of Tn on actin filaments.</text>
</comment>